<sequence>MENELHKVESSESLVIDDDKNYAINVEFVKNRDEIVDLFRCPDFTNMLQNKNCDVNLKIDLLPGRKILQKKKKAQAAYAINSFIFYTSFVSKLGIKLKNEGVWKIMKNDPEGMVFYKQILSLENFYKRLNVYNEDKTVNREMSDELRRQVIKYARQLMVSCYMDEQPLPPFDNYTRDIFNSYNEFKSGVDSFKRFLNNHQCLKEYSLSSNDECHKRKLVIDEGEDKCYESQSKISNDDIDIPPNTDL</sequence>
<dbReference type="EMBL" id="JN408834">
    <property type="protein sequence ID" value="AER41482.1"/>
    <property type="molecule type" value="Genomic_DNA"/>
</dbReference>
<dbReference type="OrthoDB" id="15150at10239"/>
<dbReference type="KEGG" id="vg:13842611"/>
<evidence type="ECO:0000313" key="2">
    <source>
        <dbReference type="Proteomes" id="UP000201571"/>
    </source>
</evidence>
<accession>K4EQ22</accession>
<evidence type="ECO:0000313" key="1">
    <source>
        <dbReference type="EMBL" id="AER41482.1"/>
    </source>
</evidence>
<dbReference type="RefSeq" id="YP_006908564.1">
    <property type="nucleotide sequence ID" value="NC_018875.1"/>
</dbReference>
<name>K4EQ22_9BBAC</name>
<organism evidence="1 2">
    <name type="scientific">Epinotia aporema granulovirus</name>
    <dbReference type="NCBI Taxonomy" id="166056"/>
    <lineage>
        <taxon>Viruses</taxon>
        <taxon>Viruses incertae sedis</taxon>
        <taxon>Naldaviricetes</taxon>
        <taxon>Lefavirales</taxon>
        <taxon>Baculoviridae</taxon>
        <taxon>Betabaculovirus</taxon>
        <taxon>Betabaculovirus epaporemae</taxon>
    </lineage>
</organism>
<dbReference type="Proteomes" id="UP000201571">
    <property type="component" value="Segment"/>
</dbReference>
<proteinExistence type="predicted"/>
<protein>
    <submittedName>
        <fullName evidence="1">39K/PP31</fullName>
    </submittedName>
</protein>
<keyword evidence="2" id="KW-1185">Reference proteome</keyword>
<dbReference type="GeneID" id="13842611"/>
<reference evidence="1 2" key="1">
    <citation type="journal article" date="2012" name="BMC Genomics">
        <title>Genome of Epinotia aporema granulovirus (EpapGV), a polyorganotropic fast killing betabaculovirus with a novel thymidylate kinase gene.</title>
        <authorList>
            <person name="Ferrelli M.L."/>
            <person name="Salvador R."/>
            <person name="Biedma M.E."/>
            <person name="Berretta M.F."/>
            <person name="Haase S."/>
            <person name="Sciocco-Cap A."/>
            <person name="Ghiringhelli P.D."/>
            <person name="Romanowski V."/>
        </authorList>
    </citation>
    <scope>NUCLEOTIDE SEQUENCE [LARGE SCALE GENOMIC DNA]</scope>
</reference>